<accession>A0A2D0ADX1</accession>
<sequence length="320" mass="33747">MAVTIYTHHDAAGPGLNLTGTNLDRLKQILIPCLVNGYAGKPAAGWTLAQSITNGLTLARPSGAAVNFTRTTVWGFMVYLMESMTSGAASPPTGQNLRSQAYSASSNPSDTNRHWVSFRESDTVRGWFVAATADAFILCIRWGEAVADTALASSLVFFCGAAKLHSGLTGVQNMFALGGEIRAVSYTSSTQNNQLEGGATLLRDPLTGAAISGAGLTASGGPSMLQQFATFYTPMPPALPPSLRLNPLHIGYGTSFVGYVPGILYDNIIGHYEAAGIMAAMGFTPTLEAWKAPKVVNGYSVWPIPCPYGLLFLTDDPGAW</sequence>
<evidence type="ECO:0000256" key="1">
    <source>
        <dbReference type="SAM" id="MobiDB-lite"/>
    </source>
</evidence>
<gene>
    <name evidence="2" type="ORF">CEG18_12020</name>
</gene>
<dbReference type="EMBL" id="NJBA01000004">
    <property type="protein sequence ID" value="OWP50273.1"/>
    <property type="molecule type" value="Genomic_DNA"/>
</dbReference>
<dbReference type="AlphaFoldDB" id="A0A2D0ADX1"/>
<comment type="caution">
    <text evidence="2">The sequence shown here is derived from an EMBL/GenBank/DDBJ whole genome shotgun (WGS) entry which is preliminary data.</text>
</comment>
<dbReference type="RefSeq" id="WP_088417699.1">
    <property type="nucleotide sequence ID" value="NZ_NJBA01000004.1"/>
</dbReference>
<feature type="region of interest" description="Disordered" evidence="1">
    <location>
        <begin position="90"/>
        <end position="110"/>
    </location>
</feature>
<proteinExistence type="predicted"/>
<protein>
    <submittedName>
        <fullName evidence="2">Uncharacterized protein</fullName>
    </submittedName>
</protein>
<evidence type="ECO:0000313" key="2">
    <source>
        <dbReference type="EMBL" id="OWP50273.1"/>
    </source>
</evidence>
<organism evidence="2 3">
    <name type="scientific">Pseudomonas nitroreducens</name>
    <dbReference type="NCBI Taxonomy" id="46680"/>
    <lineage>
        <taxon>Bacteria</taxon>
        <taxon>Pseudomonadati</taxon>
        <taxon>Pseudomonadota</taxon>
        <taxon>Gammaproteobacteria</taxon>
        <taxon>Pseudomonadales</taxon>
        <taxon>Pseudomonadaceae</taxon>
        <taxon>Pseudomonas</taxon>
    </lineage>
</organism>
<name>A0A2D0ADX1_PSENT</name>
<reference evidence="2 3" key="1">
    <citation type="submission" date="2017-06" db="EMBL/GenBank/DDBJ databases">
        <title>Draft genome of Pseudomonas nitroreducens DF05.</title>
        <authorList>
            <person name="Iyer R."/>
        </authorList>
    </citation>
    <scope>NUCLEOTIDE SEQUENCE [LARGE SCALE GENOMIC DNA]</scope>
    <source>
        <strain evidence="2 3">DF05</strain>
    </source>
</reference>
<dbReference type="Proteomes" id="UP000198145">
    <property type="component" value="Unassembled WGS sequence"/>
</dbReference>
<evidence type="ECO:0000313" key="3">
    <source>
        <dbReference type="Proteomes" id="UP000198145"/>
    </source>
</evidence>